<comment type="caution">
    <text evidence="2">The sequence shown here is derived from an EMBL/GenBank/DDBJ whole genome shotgun (WGS) entry which is preliminary data.</text>
</comment>
<dbReference type="PATRIC" id="fig|1395516.4.peg.1006"/>
<keyword evidence="1" id="KW-0472">Membrane</keyword>
<evidence type="ECO:0000313" key="2">
    <source>
        <dbReference type="EMBL" id="ETF09786.1"/>
    </source>
</evidence>
<evidence type="ECO:0000256" key="1">
    <source>
        <dbReference type="SAM" id="Phobius"/>
    </source>
</evidence>
<dbReference type="Proteomes" id="UP000024771">
    <property type="component" value="Chromosome"/>
</dbReference>
<name>V8RCE1_9PSED</name>
<evidence type="ECO:0000313" key="3">
    <source>
        <dbReference type="Proteomes" id="UP000024771"/>
    </source>
</evidence>
<dbReference type="RefSeq" id="WP_024011771.1">
    <property type="nucleotide sequence ID" value="NZ_CM002330.1"/>
</dbReference>
<proteinExistence type="predicted"/>
<dbReference type="HOGENOM" id="CLU_1904926_0_0_6"/>
<keyword evidence="1" id="KW-1133">Transmembrane helix</keyword>
<dbReference type="EMBL" id="AYMZ01000003">
    <property type="protein sequence ID" value="ETF09786.1"/>
    <property type="molecule type" value="Genomic_DNA"/>
</dbReference>
<protein>
    <submittedName>
        <fullName evidence="2">Uncharacterized protein</fullName>
    </submittedName>
</protein>
<organism evidence="2 3">
    <name type="scientific">Pseudomonas moraviensis R28-S</name>
    <dbReference type="NCBI Taxonomy" id="1395516"/>
    <lineage>
        <taxon>Bacteria</taxon>
        <taxon>Pseudomonadati</taxon>
        <taxon>Pseudomonadota</taxon>
        <taxon>Gammaproteobacteria</taxon>
        <taxon>Pseudomonadales</taxon>
        <taxon>Pseudomonadaceae</taxon>
        <taxon>Pseudomonas</taxon>
    </lineage>
</organism>
<dbReference type="AlphaFoldDB" id="V8RCE1"/>
<feature type="transmembrane region" description="Helical" evidence="1">
    <location>
        <begin position="29"/>
        <end position="52"/>
    </location>
</feature>
<accession>V8RCE1</accession>
<gene>
    <name evidence="2" type="ORF">PMO01_04925</name>
</gene>
<keyword evidence="1" id="KW-0812">Transmembrane</keyword>
<sequence length="133" mass="14336">MQLLMVLLLALIALALIPGLIWVFAAGAIAYGAVIAIGAIFTFILMAGCLLWPSVKSWKSKRNTAAKIKEANRIFREKEEIKIAAHGVSSATADIDDSGTDGVRKSCRKCQMEMFASSSRCPSCGHKVIPQEP</sequence>
<reference evidence="2 3" key="1">
    <citation type="journal article" date="2014" name="Genome Announc.">
        <title>Draft Genome Sequence of Pseudomonas moraviensis R28-S.</title>
        <authorList>
            <person name="Hunter S.S."/>
            <person name="Yano H."/>
            <person name="Loftie-Eaton W."/>
            <person name="Hughes J."/>
            <person name="De Gelder L."/>
            <person name="Stragier P."/>
            <person name="De Vos P."/>
            <person name="Settles M.L."/>
            <person name="Top E.M."/>
        </authorList>
    </citation>
    <scope>NUCLEOTIDE SEQUENCE [LARGE SCALE GENOMIC DNA]</scope>
    <source>
        <strain evidence="3">R28</strain>
    </source>
</reference>